<dbReference type="InterPro" id="IPR050265">
    <property type="entry name" value="Fe/Mn_Superoxide_Dismutase"/>
</dbReference>
<evidence type="ECO:0000256" key="4">
    <source>
        <dbReference type="ARBA" id="ARBA00023002"/>
    </source>
</evidence>
<dbReference type="EMBL" id="QVTD01000003">
    <property type="protein sequence ID" value="RFU66078.1"/>
    <property type="molecule type" value="Genomic_DNA"/>
</dbReference>
<dbReference type="AlphaFoldDB" id="A0A372LII4"/>
<dbReference type="PANTHER" id="PTHR11404:SF6">
    <property type="entry name" value="SUPEROXIDE DISMUTASE [MN], MITOCHONDRIAL"/>
    <property type="match status" value="1"/>
</dbReference>
<dbReference type="Pfam" id="PF00081">
    <property type="entry name" value="Sod_Fe_N"/>
    <property type="match status" value="1"/>
</dbReference>
<protein>
    <recommendedName>
        <fullName evidence="2">superoxide dismutase</fullName>
        <ecNumber evidence="2">1.15.1.1</ecNumber>
    </recommendedName>
</protein>
<dbReference type="GO" id="GO:0004784">
    <property type="term" value="F:superoxide dismutase activity"/>
    <property type="evidence" value="ECO:0007669"/>
    <property type="project" value="UniProtKB-EC"/>
</dbReference>
<evidence type="ECO:0000313" key="8">
    <source>
        <dbReference type="Proteomes" id="UP000262939"/>
    </source>
</evidence>
<evidence type="ECO:0000259" key="6">
    <source>
        <dbReference type="Pfam" id="PF02777"/>
    </source>
</evidence>
<proteinExistence type="inferred from homology"/>
<dbReference type="InterPro" id="IPR036314">
    <property type="entry name" value="SOD_C_sf"/>
</dbReference>
<dbReference type="InterPro" id="IPR036324">
    <property type="entry name" value="Mn/Fe_SOD_N_sf"/>
</dbReference>
<feature type="domain" description="Manganese/iron superoxide dismutase C-terminal" evidence="6">
    <location>
        <begin position="182"/>
        <end position="283"/>
    </location>
</feature>
<dbReference type="Proteomes" id="UP000262939">
    <property type="component" value="Unassembled WGS sequence"/>
</dbReference>
<dbReference type="InterPro" id="IPR019831">
    <property type="entry name" value="Mn/Fe_SOD_N"/>
</dbReference>
<keyword evidence="3" id="KW-0479">Metal-binding</keyword>
<gene>
    <name evidence="7" type="ORF">D0466_06825</name>
</gene>
<accession>A0A372LII4</accession>
<name>A0A372LII4_9BACI</name>
<dbReference type="GO" id="GO:0046872">
    <property type="term" value="F:metal ion binding"/>
    <property type="evidence" value="ECO:0007669"/>
    <property type="project" value="UniProtKB-KW"/>
</dbReference>
<comment type="similarity">
    <text evidence="1">Belongs to the iron/manganese superoxide dismutase family.</text>
</comment>
<evidence type="ECO:0000259" key="5">
    <source>
        <dbReference type="Pfam" id="PF00081"/>
    </source>
</evidence>
<dbReference type="Pfam" id="PF02777">
    <property type="entry name" value="Sod_Fe_C"/>
    <property type="match status" value="1"/>
</dbReference>
<dbReference type="PANTHER" id="PTHR11404">
    <property type="entry name" value="SUPEROXIDE DISMUTASE 2"/>
    <property type="match status" value="1"/>
</dbReference>
<dbReference type="PRINTS" id="PR01703">
    <property type="entry name" value="MNSODISMTASE"/>
</dbReference>
<sequence length="296" mass="34542">MNEYCEYAIQVEQWAEGISEQLDQHGLREKLIHRIQEVKGLSASIRDRLASEEEIVSLRKAGESLYFEAEQLIQGAARGEHNEDQRMKSIEPGKHTLPPLPYPYDALEPAISADIMRLHHDRHHKTYVDGLNKAELMMKKARDTNNFDLLKHWEREAAFHGSGHYLHTLFWEVMAPGGGRSPEGEMLKQLEKDFGSFGAFKKHFSEAAKQVEGVGWALLVWSPRSRRLEVLQSEKHMNLTQWDTIPLLVLDVWEHAYYLQYTTNRASYVENWWNVVNWPRVTDRFMAARKLVWQAY</sequence>
<dbReference type="Gene3D" id="3.55.40.20">
    <property type="entry name" value="Iron/manganese superoxide dismutase, C-terminal domain"/>
    <property type="match status" value="1"/>
</dbReference>
<dbReference type="EC" id="1.15.1.1" evidence="2"/>
<dbReference type="OrthoDB" id="9803125at2"/>
<dbReference type="InterPro" id="IPR001189">
    <property type="entry name" value="Mn/Fe_SOD"/>
</dbReference>
<dbReference type="SUPFAM" id="SSF54719">
    <property type="entry name" value="Fe,Mn superoxide dismutase (SOD), C-terminal domain"/>
    <property type="match status" value="1"/>
</dbReference>
<evidence type="ECO:0000256" key="2">
    <source>
        <dbReference type="ARBA" id="ARBA00012682"/>
    </source>
</evidence>
<keyword evidence="4" id="KW-0560">Oxidoreductase</keyword>
<dbReference type="InterPro" id="IPR019833">
    <property type="entry name" value="Mn/Fe_SOD_BS"/>
</dbReference>
<dbReference type="InterPro" id="IPR019832">
    <property type="entry name" value="Mn/Fe_SOD_C"/>
</dbReference>
<comment type="caution">
    <text evidence="7">The sequence shown here is derived from an EMBL/GenBank/DDBJ whole genome shotgun (WGS) entry which is preliminary data.</text>
</comment>
<dbReference type="SUPFAM" id="SSF46609">
    <property type="entry name" value="Fe,Mn superoxide dismutase (SOD), N-terminal domain"/>
    <property type="match status" value="1"/>
</dbReference>
<dbReference type="Gene3D" id="1.10.287.990">
    <property type="entry name" value="Fe,Mn superoxide dismutase (SOD) domain"/>
    <property type="match status" value="1"/>
</dbReference>
<dbReference type="FunFam" id="1.10.287.990:FF:000001">
    <property type="entry name" value="Superoxide dismutase"/>
    <property type="match status" value="1"/>
</dbReference>
<organism evidence="7 8">
    <name type="scientific">Peribacillus glennii</name>
    <dbReference type="NCBI Taxonomy" id="2303991"/>
    <lineage>
        <taxon>Bacteria</taxon>
        <taxon>Bacillati</taxon>
        <taxon>Bacillota</taxon>
        <taxon>Bacilli</taxon>
        <taxon>Bacillales</taxon>
        <taxon>Bacillaceae</taxon>
        <taxon>Peribacillus</taxon>
    </lineage>
</organism>
<evidence type="ECO:0000313" key="7">
    <source>
        <dbReference type="EMBL" id="RFU66078.1"/>
    </source>
</evidence>
<keyword evidence="8" id="KW-1185">Reference proteome</keyword>
<feature type="domain" description="Manganese/iron superoxide dismutase N-terminal" evidence="5">
    <location>
        <begin position="94"/>
        <end position="175"/>
    </location>
</feature>
<evidence type="ECO:0000256" key="3">
    <source>
        <dbReference type="ARBA" id="ARBA00022723"/>
    </source>
</evidence>
<evidence type="ECO:0000256" key="1">
    <source>
        <dbReference type="ARBA" id="ARBA00008714"/>
    </source>
</evidence>
<reference evidence="7 8" key="1">
    <citation type="submission" date="2018-08" db="EMBL/GenBank/DDBJ databases">
        <title>Bacillus chawlae sp. nov., Bacillus glennii sp. nov., and Bacillus saganii sp. nov. Isolated from the Vehicle Assembly Building at Kennedy Space Center where the Viking Spacecraft were Assembled.</title>
        <authorList>
            <person name="Seuylemezian A."/>
            <person name="Vaishampayan P."/>
        </authorList>
    </citation>
    <scope>NUCLEOTIDE SEQUENCE [LARGE SCALE GENOMIC DNA]</scope>
    <source>
        <strain evidence="7 8">V44-8</strain>
    </source>
</reference>
<dbReference type="PROSITE" id="PS00088">
    <property type="entry name" value="SOD_MN"/>
    <property type="match status" value="1"/>
</dbReference>
<dbReference type="FunFam" id="3.55.40.20:FF:000004">
    <property type="entry name" value="Superoxide dismutase [Fe]"/>
    <property type="match status" value="1"/>
</dbReference>